<keyword evidence="1" id="KW-0812">Transmembrane</keyword>
<proteinExistence type="predicted"/>
<gene>
    <name evidence="4" type="ORF">CLV62_101484</name>
</gene>
<comment type="caution">
    <text evidence="4">The sequence shown here is derived from an EMBL/GenBank/DDBJ whole genome shotgun (WGS) entry which is preliminary data.</text>
</comment>
<dbReference type="OrthoDB" id="1442048at2"/>
<sequence length="165" mass="18123">MKKNKVGVISFILAGSLLLASCSSSTVINSSPAGARVFLNGEAVGTTPYKHTDTKIVGSYTSVKLEKEGYEPLNVGFSRSEQADVGAIIGGIFVLVPFLWTMKYKPERTYEMVPLSGTKVEEVKKDSGTLSQSKSEELRNLKKLLDDKIITAEEFEKEKKKILDK</sequence>
<evidence type="ECO:0000313" key="5">
    <source>
        <dbReference type="Proteomes" id="UP000247973"/>
    </source>
</evidence>
<feature type="signal peptide" evidence="2">
    <location>
        <begin position="1"/>
        <end position="20"/>
    </location>
</feature>
<dbReference type="Proteomes" id="UP000247973">
    <property type="component" value="Unassembled WGS sequence"/>
</dbReference>
<dbReference type="EMBL" id="QICL01000001">
    <property type="protein sequence ID" value="PXV69215.1"/>
    <property type="molecule type" value="Genomic_DNA"/>
</dbReference>
<keyword evidence="5" id="KW-1185">Reference proteome</keyword>
<keyword evidence="1" id="KW-0472">Membrane</keyword>
<dbReference type="PROSITE" id="PS51257">
    <property type="entry name" value="PROKAR_LIPOPROTEIN"/>
    <property type="match status" value="1"/>
</dbReference>
<feature type="domain" description="PEGA" evidence="3">
    <location>
        <begin position="25"/>
        <end position="74"/>
    </location>
</feature>
<reference evidence="4 5" key="1">
    <citation type="submission" date="2018-03" db="EMBL/GenBank/DDBJ databases">
        <title>Genomic Encyclopedia of Archaeal and Bacterial Type Strains, Phase II (KMG-II): from individual species to whole genera.</title>
        <authorList>
            <person name="Goeker M."/>
        </authorList>
    </citation>
    <scope>NUCLEOTIDE SEQUENCE [LARGE SCALE GENOMIC DNA]</scope>
    <source>
        <strain evidence="4 5">DSM 100214</strain>
    </source>
</reference>
<organism evidence="4 5">
    <name type="scientific">Dysgonomonas alginatilytica</name>
    <dbReference type="NCBI Taxonomy" id="1605892"/>
    <lineage>
        <taxon>Bacteria</taxon>
        <taxon>Pseudomonadati</taxon>
        <taxon>Bacteroidota</taxon>
        <taxon>Bacteroidia</taxon>
        <taxon>Bacteroidales</taxon>
        <taxon>Dysgonomonadaceae</taxon>
        <taxon>Dysgonomonas</taxon>
    </lineage>
</organism>
<name>A0A2V3Q1M6_9BACT</name>
<feature type="chain" id="PRO_5016064307" evidence="2">
    <location>
        <begin position="21"/>
        <end position="165"/>
    </location>
</feature>
<dbReference type="RefSeq" id="WP_110309167.1">
    <property type="nucleotide sequence ID" value="NZ_QICL01000001.1"/>
</dbReference>
<accession>A0A2V3Q1M6</accession>
<dbReference type="AlphaFoldDB" id="A0A2V3Q1M6"/>
<evidence type="ECO:0000256" key="1">
    <source>
        <dbReference type="SAM" id="Phobius"/>
    </source>
</evidence>
<dbReference type="InterPro" id="IPR013229">
    <property type="entry name" value="PEGA"/>
</dbReference>
<evidence type="ECO:0000313" key="4">
    <source>
        <dbReference type="EMBL" id="PXV69215.1"/>
    </source>
</evidence>
<evidence type="ECO:0000259" key="3">
    <source>
        <dbReference type="Pfam" id="PF08308"/>
    </source>
</evidence>
<dbReference type="Pfam" id="PF08308">
    <property type="entry name" value="PEGA"/>
    <property type="match status" value="1"/>
</dbReference>
<protein>
    <submittedName>
        <fullName evidence="4">PEGA domain-containing protein</fullName>
    </submittedName>
</protein>
<evidence type="ECO:0000256" key="2">
    <source>
        <dbReference type="SAM" id="SignalP"/>
    </source>
</evidence>
<keyword evidence="1" id="KW-1133">Transmembrane helix</keyword>
<keyword evidence="2" id="KW-0732">Signal</keyword>
<feature type="transmembrane region" description="Helical" evidence="1">
    <location>
        <begin position="85"/>
        <end position="102"/>
    </location>
</feature>